<dbReference type="RefSeq" id="WP_348706323.1">
    <property type="nucleotide sequence ID" value="NZ_CAXIYA010000037.1"/>
</dbReference>
<feature type="transmembrane region" description="Helical" evidence="1">
    <location>
        <begin position="6"/>
        <end position="26"/>
    </location>
</feature>
<dbReference type="Proteomes" id="UP001497602">
    <property type="component" value="Unassembled WGS sequence"/>
</dbReference>
<keyword evidence="1" id="KW-0812">Transmembrane</keyword>
<organism evidence="2 3">
    <name type="scientific">Tenacibaculum vairaonense</name>
    <dbReference type="NCBI Taxonomy" id="3137860"/>
    <lineage>
        <taxon>Bacteria</taxon>
        <taxon>Pseudomonadati</taxon>
        <taxon>Bacteroidota</taxon>
        <taxon>Flavobacteriia</taxon>
        <taxon>Flavobacteriales</taxon>
        <taxon>Flavobacteriaceae</taxon>
        <taxon>Tenacibaculum</taxon>
    </lineage>
</organism>
<dbReference type="EMBL" id="CAXJRC010000041">
    <property type="protein sequence ID" value="CAL2107557.1"/>
    <property type="molecule type" value="Genomic_DNA"/>
</dbReference>
<evidence type="ECO:0000313" key="3">
    <source>
        <dbReference type="Proteomes" id="UP001497602"/>
    </source>
</evidence>
<keyword evidence="3" id="KW-1185">Reference proteome</keyword>
<comment type="caution">
    <text evidence="2">The sequence shown here is derived from an EMBL/GenBank/DDBJ whole genome shotgun (WGS) entry which is preliminary data.</text>
</comment>
<feature type="transmembrane region" description="Helical" evidence="1">
    <location>
        <begin position="159"/>
        <end position="177"/>
    </location>
</feature>
<name>A0ABM9PP86_9FLAO</name>
<evidence type="ECO:0000256" key="1">
    <source>
        <dbReference type="SAM" id="Phobius"/>
    </source>
</evidence>
<feature type="transmembrane region" description="Helical" evidence="1">
    <location>
        <begin position="127"/>
        <end position="147"/>
    </location>
</feature>
<accession>A0ABM9PP86</accession>
<protein>
    <submittedName>
        <fullName evidence="2">Uncharacterized protein</fullName>
    </submittedName>
</protein>
<gene>
    <name evidence="2" type="ORF">T190115A13A_40079</name>
</gene>
<evidence type="ECO:0000313" key="2">
    <source>
        <dbReference type="EMBL" id="CAL2107557.1"/>
    </source>
</evidence>
<sequence>MMKISFLKYFTFLICIILYFGSDFIPKYNKEYFKAKEVYDVTKKKNTKALTKLKEYSKNTQLYQDYLDVNKEKNLAFKNYKKEQKNNEVNGFISLKVFLERFSLILLIFLYAMHNLIKSLYYEQKNIGNLIIHGIIISVCVFNFFWIFQKFQNFSKVTYLLMTLLTALFVVIAVYLITKRKKTYVNTVKDRMLQIAKKALLNSRPEKRKEMLDFIEQIAKEK</sequence>
<keyword evidence="1" id="KW-1133">Transmembrane helix</keyword>
<keyword evidence="1" id="KW-0472">Membrane</keyword>
<reference evidence="2 3" key="1">
    <citation type="submission" date="2024-05" db="EMBL/GenBank/DDBJ databases">
        <authorList>
            <person name="Duchaud E."/>
        </authorList>
    </citation>
    <scope>NUCLEOTIDE SEQUENCE [LARGE SCALE GENOMIC DNA]</scope>
    <source>
        <strain evidence="2">Ena-SAMPLE-TAB-13-05-2024-13:56:06:370-140305</strain>
    </source>
</reference>
<feature type="transmembrane region" description="Helical" evidence="1">
    <location>
        <begin position="102"/>
        <end position="121"/>
    </location>
</feature>
<proteinExistence type="predicted"/>